<name>A0A8J7GA91_9FLAO</name>
<dbReference type="EMBL" id="JADGIK010000029">
    <property type="protein sequence ID" value="MBF0598445.1"/>
    <property type="molecule type" value="Genomic_DNA"/>
</dbReference>
<organism evidence="1 2">
    <name type="scientific">Faecalibacter rhinopitheci</name>
    <dbReference type="NCBI Taxonomy" id="2779678"/>
    <lineage>
        <taxon>Bacteria</taxon>
        <taxon>Pseudomonadati</taxon>
        <taxon>Bacteroidota</taxon>
        <taxon>Flavobacteriia</taxon>
        <taxon>Flavobacteriales</taxon>
        <taxon>Weeksellaceae</taxon>
        <taxon>Faecalibacter</taxon>
    </lineage>
</organism>
<comment type="caution">
    <text evidence="1">The sequence shown here is derived from an EMBL/GenBank/DDBJ whole genome shotgun (WGS) entry which is preliminary data.</text>
</comment>
<accession>A0A8J7GA91</accession>
<evidence type="ECO:0000313" key="1">
    <source>
        <dbReference type="EMBL" id="MBF0598445.1"/>
    </source>
</evidence>
<gene>
    <name evidence="1" type="ORF">IM532_13525</name>
</gene>
<protein>
    <submittedName>
        <fullName evidence="1">Uncharacterized protein</fullName>
    </submittedName>
</protein>
<keyword evidence="2" id="KW-1185">Reference proteome</keyword>
<sequence>MLQNPTYLKIILDNNQNVEKNKPNKFLKLLKKISRKIIPLANPDFEDKILETNIWLIEFDNENIPVREIGMNNLNEPIMIMPYKNNYGFWTDNNLKLEDFKNGFEVYEIDKDVFENNWKKFVKKDYS</sequence>
<proteinExistence type="predicted"/>
<reference evidence="1" key="1">
    <citation type="submission" date="2020-10" db="EMBL/GenBank/DDBJ databases">
        <authorList>
            <person name="Lu T."/>
            <person name="Wang Q."/>
            <person name="Han X."/>
        </authorList>
    </citation>
    <scope>NUCLEOTIDE SEQUENCE</scope>
    <source>
        <strain evidence="1">WQ 117</strain>
    </source>
</reference>
<evidence type="ECO:0000313" key="2">
    <source>
        <dbReference type="Proteomes" id="UP000608754"/>
    </source>
</evidence>
<dbReference type="Proteomes" id="UP000608754">
    <property type="component" value="Unassembled WGS sequence"/>
</dbReference>
<dbReference type="AlphaFoldDB" id="A0A8J7GA91"/>
<dbReference type="RefSeq" id="WP_194184026.1">
    <property type="nucleotide sequence ID" value="NZ_JADGIK010000029.1"/>
</dbReference>